<dbReference type="KEGG" id="pfj:MYCFIDRAFT_207825"/>
<keyword evidence="2" id="KW-1185">Reference proteome</keyword>
<dbReference type="HOGENOM" id="CLU_1759622_0_0_1"/>
<evidence type="ECO:0000313" key="2">
    <source>
        <dbReference type="Proteomes" id="UP000016932"/>
    </source>
</evidence>
<dbReference type="AlphaFoldDB" id="M2Z120"/>
<evidence type="ECO:0000313" key="1">
    <source>
        <dbReference type="EMBL" id="EME83540.1"/>
    </source>
</evidence>
<gene>
    <name evidence="1" type="ORF">MYCFIDRAFT_207825</name>
</gene>
<dbReference type="VEuPathDB" id="FungiDB:MYCFIDRAFT_207825"/>
<dbReference type="EMBL" id="KB446558">
    <property type="protein sequence ID" value="EME83540.1"/>
    <property type="molecule type" value="Genomic_DNA"/>
</dbReference>
<accession>M2Z120</accession>
<dbReference type="RefSeq" id="XP_007926731.1">
    <property type="nucleotide sequence ID" value="XM_007928540.1"/>
</dbReference>
<reference evidence="1 2" key="1">
    <citation type="journal article" date="2012" name="PLoS Pathog.">
        <title>Diverse lifestyles and strategies of plant pathogenesis encoded in the genomes of eighteen Dothideomycetes fungi.</title>
        <authorList>
            <person name="Ohm R.A."/>
            <person name="Feau N."/>
            <person name="Henrissat B."/>
            <person name="Schoch C.L."/>
            <person name="Horwitz B.A."/>
            <person name="Barry K.W."/>
            <person name="Condon B.J."/>
            <person name="Copeland A.C."/>
            <person name="Dhillon B."/>
            <person name="Glaser F."/>
            <person name="Hesse C.N."/>
            <person name="Kosti I."/>
            <person name="LaButti K."/>
            <person name="Lindquist E.A."/>
            <person name="Lucas S."/>
            <person name="Salamov A.A."/>
            <person name="Bradshaw R.E."/>
            <person name="Ciuffetti L."/>
            <person name="Hamelin R.C."/>
            <person name="Kema G.H.J."/>
            <person name="Lawrence C."/>
            <person name="Scott J.A."/>
            <person name="Spatafora J.W."/>
            <person name="Turgeon B.G."/>
            <person name="de Wit P.J.G.M."/>
            <person name="Zhong S."/>
            <person name="Goodwin S.B."/>
            <person name="Grigoriev I.V."/>
        </authorList>
    </citation>
    <scope>NUCLEOTIDE SEQUENCE [LARGE SCALE GENOMIC DNA]</scope>
    <source>
        <strain evidence="1 2">CIRAD86</strain>
    </source>
</reference>
<dbReference type="Proteomes" id="UP000016932">
    <property type="component" value="Unassembled WGS sequence"/>
</dbReference>
<organism evidence="1 2">
    <name type="scientific">Pseudocercospora fijiensis (strain CIRAD86)</name>
    <name type="common">Black leaf streak disease fungus</name>
    <name type="synonym">Mycosphaerella fijiensis</name>
    <dbReference type="NCBI Taxonomy" id="383855"/>
    <lineage>
        <taxon>Eukaryota</taxon>
        <taxon>Fungi</taxon>
        <taxon>Dikarya</taxon>
        <taxon>Ascomycota</taxon>
        <taxon>Pezizomycotina</taxon>
        <taxon>Dothideomycetes</taxon>
        <taxon>Dothideomycetidae</taxon>
        <taxon>Mycosphaerellales</taxon>
        <taxon>Mycosphaerellaceae</taxon>
        <taxon>Pseudocercospora</taxon>
    </lineage>
</organism>
<protein>
    <submittedName>
        <fullName evidence="1">Uncharacterized protein</fullName>
    </submittedName>
</protein>
<dbReference type="GeneID" id="19336622"/>
<sequence>MFAGLISACITPPAAFECKNSKPLIKSNAILGKRLISSMWRATSGMTRNRLVKSSREPPVMASNTSDEFRRSRPWNGTMYTFAPERRWRCDRTRASWWNIFRASWRAGVLIANRSGVEEVLDFLLRGDDDDDDDDAGIVVVVFFGFAK</sequence>
<name>M2Z120_PSEFD</name>
<proteinExistence type="predicted"/>